<dbReference type="InterPro" id="IPR008918">
    <property type="entry name" value="HhH2"/>
</dbReference>
<evidence type="ECO:0000256" key="12">
    <source>
        <dbReference type="ARBA" id="ARBA00023125"/>
    </source>
</evidence>
<evidence type="ECO:0000259" key="17">
    <source>
        <dbReference type="SMART" id="SM00475"/>
    </source>
</evidence>
<evidence type="ECO:0000259" key="18">
    <source>
        <dbReference type="SMART" id="SM00482"/>
    </source>
</evidence>
<keyword evidence="6 16" id="KW-0235">DNA replication</keyword>
<gene>
    <name evidence="16 19" type="primary">polA</name>
    <name evidence="19" type="ORF">IAB71_02560</name>
</gene>
<evidence type="ECO:0000256" key="11">
    <source>
        <dbReference type="ARBA" id="ARBA00022932"/>
    </source>
</evidence>
<feature type="domain" description="5'-3' exonuclease" evidence="17">
    <location>
        <begin position="1"/>
        <end position="264"/>
    </location>
</feature>
<keyword evidence="10 16" id="KW-0269">Exonuclease</keyword>
<evidence type="ECO:0000313" key="19">
    <source>
        <dbReference type="EMBL" id="HIV24663.1"/>
    </source>
</evidence>
<keyword evidence="8 16" id="KW-0227">DNA damage</keyword>
<evidence type="ECO:0000256" key="9">
    <source>
        <dbReference type="ARBA" id="ARBA00022801"/>
    </source>
</evidence>
<dbReference type="SUPFAM" id="SSF53098">
    <property type="entry name" value="Ribonuclease H-like"/>
    <property type="match status" value="1"/>
</dbReference>
<evidence type="ECO:0000256" key="7">
    <source>
        <dbReference type="ARBA" id="ARBA00022722"/>
    </source>
</evidence>
<dbReference type="Pfam" id="PF01367">
    <property type="entry name" value="5_3_exonuc"/>
    <property type="match status" value="1"/>
</dbReference>
<feature type="domain" description="DNA-directed DNA polymerase family A palm" evidence="18">
    <location>
        <begin position="635"/>
        <end position="841"/>
    </location>
</feature>
<dbReference type="PRINTS" id="PR00868">
    <property type="entry name" value="DNAPOLI"/>
</dbReference>
<dbReference type="GO" id="GO:0008409">
    <property type="term" value="F:5'-3' exonuclease activity"/>
    <property type="evidence" value="ECO:0007669"/>
    <property type="project" value="UniProtKB-UniRule"/>
</dbReference>
<evidence type="ECO:0000256" key="14">
    <source>
        <dbReference type="ARBA" id="ARBA00049244"/>
    </source>
</evidence>
<dbReference type="InterPro" id="IPR001098">
    <property type="entry name" value="DNA-dir_DNA_pol_A_palm_dom"/>
</dbReference>
<dbReference type="PANTHER" id="PTHR10133:SF27">
    <property type="entry name" value="DNA POLYMERASE NU"/>
    <property type="match status" value="1"/>
</dbReference>
<dbReference type="GO" id="GO:0006261">
    <property type="term" value="P:DNA-templated DNA replication"/>
    <property type="evidence" value="ECO:0007669"/>
    <property type="project" value="UniProtKB-UniRule"/>
</dbReference>
<comment type="caution">
    <text evidence="19">The sequence shown here is derived from an EMBL/GenBank/DDBJ whole genome shotgun (WGS) entry which is preliminary data.</text>
</comment>
<dbReference type="InterPro" id="IPR012337">
    <property type="entry name" value="RNaseH-like_sf"/>
</dbReference>
<dbReference type="InterPro" id="IPR029060">
    <property type="entry name" value="PIN-like_dom_sf"/>
</dbReference>
<dbReference type="FunFam" id="3.40.50.1010:FF:000001">
    <property type="entry name" value="DNA polymerase I"/>
    <property type="match status" value="1"/>
</dbReference>
<dbReference type="Gene3D" id="3.30.420.10">
    <property type="entry name" value="Ribonuclease H-like superfamily/Ribonuclease H"/>
    <property type="match status" value="1"/>
</dbReference>
<dbReference type="CDD" id="cd09898">
    <property type="entry name" value="H3TH_53EXO"/>
    <property type="match status" value="1"/>
</dbReference>
<evidence type="ECO:0000256" key="3">
    <source>
        <dbReference type="ARBA" id="ARBA00020311"/>
    </source>
</evidence>
<comment type="similarity">
    <text evidence="1 16">Belongs to the DNA polymerase type-A family.</text>
</comment>
<dbReference type="FunFam" id="1.10.150.20:FF:000003">
    <property type="entry name" value="DNA polymerase I"/>
    <property type="match status" value="1"/>
</dbReference>
<dbReference type="AlphaFoldDB" id="A0A9D1P113"/>
<organism evidence="19 20">
    <name type="scientific">Candidatus Scatomonas pullistercoris</name>
    <dbReference type="NCBI Taxonomy" id="2840920"/>
    <lineage>
        <taxon>Bacteria</taxon>
        <taxon>Bacillati</taxon>
        <taxon>Bacillota</taxon>
        <taxon>Clostridia</taxon>
        <taxon>Lachnospirales</taxon>
        <taxon>Lachnospiraceae</taxon>
        <taxon>Lachnospiraceae incertae sedis</taxon>
        <taxon>Candidatus Scatomonas</taxon>
    </lineage>
</organism>
<dbReference type="Pfam" id="PF00476">
    <property type="entry name" value="DNA_pol_A"/>
    <property type="match status" value="1"/>
</dbReference>
<keyword evidence="9 16" id="KW-0378">Hydrolase</keyword>
<dbReference type="InterPro" id="IPR020045">
    <property type="entry name" value="DNA_polI_H3TH"/>
</dbReference>
<dbReference type="SMART" id="SM00482">
    <property type="entry name" value="POLAc"/>
    <property type="match status" value="1"/>
</dbReference>
<evidence type="ECO:0000256" key="1">
    <source>
        <dbReference type="ARBA" id="ARBA00007705"/>
    </source>
</evidence>
<dbReference type="CDD" id="cd08637">
    <property type="entry name" value="DNA_pol_A_pol_I_C"/>
    <property type="match status" value="1"/>
</dbReference>
<dbReference type="GO" id="GO:0003677">
    <property type="term" value="F:DNA binding"/>
    <property type="evidence" value="ECO:0007669"/>
    <property type="project" value="UniProtKB-UniRule"/>
</dbReference>
<dbReference type="NCBIfam" id="NF004397">
    <property type="entry name" value="PRK05755.1"/>
    <property type="match status" value="1"/>
</dbReference>
<dbReference type="EC" id="2.7.7.7" evidence="2 15"/>
<keyword evidence="11 16" id="KW-0239">DNA-directed DNA polymerase</keyword>
<dbReference type="CDD" id="cd09859">
    <property type="entry name" value="PIN_53EXO"/>
    <property type="match status" value="1"/>
</dbReference>
<keyword evidence="5 16" id="KW-0548">Nucleotidyltransferase</keyword>
<dbReference type="PROSITE" id="PS00447">
    <property type="entry name" value="DNA_POLYMERASE_A"/>
    <property type="match status" value="1"/>
</dbReference>
<dbReference type="InterPro" id="IPR036397">
    <property type="entry name" value="RNaseH_sf"/>
</dbReference>
<evidence type="ECO:0000256" key="6">
    <source>
        <dbReference type="ARBA" id="ARBA00022705"/>
    </source>
</evidence>
<keyword evidence="7" id="KW-0540">Nuclease</keyword>
<evidence type="ECO:0000256" key="5">
    <source>
        <dbReference type="ARBA" id="ARBA00022695"/>
    </source>
</evidence>
<dbReference type="SUPFAM" id="SSF56672">
    <property type="entry name" value="DNA/RNA polymerases"/>
    <property type="match status" value="1"/>
</dbReference>
<evidence type="ECO:0000313" key="20">
    <source>
        <dbReference type="Proteomes" id="UP000824169"/>
    </source>
</evidence>
<dbReference type="GO" id="GO:0006302">
    <property type="term" value="P:double-strand break repair"/>
    <property type="evidence" value="ECO:0007669"/>
    <property type="project" value="TreeGrafter"/>
</dbReference>
<dbReference type="SMART" id="SM00279">
    <property type="entry name" value="HhH2"/>
    <property type="match status" value="1"/>
</dbReference>
<dbReference type="SUPFAM" id="SSF88723">
    <property type="entry name" value="PIN domain-like"/>
    <property type="match status" value="1"/>
</dbReference>
<dbReference type="InterPro" id="IPR018320">
    <property type="entry name" value="DNA_polymerase_1"/>
</dbReference>
<keyword evidence="13 16" id="KW-0234">DNA repair</keyword>
<evidence type="ECO:0000256" key="8">
    <source>
        <dbReference type="ARBA" id="ARBA00022763"/>
    </source>
</evidence>
<dbReference type="Gene3D" id="1.20.1060.10">
    <property type="entry name" value="Taq DNA Polymerase, Chain T, domain 4"/>
    <property type="match status" value="1"/>
</dbReference>
<dbReference type="NCBIfam" id="TIGR00593">
    <property type="entry name" value="pola"/>
    <property type="match status" value="1"/>
</dbReference>
<sequence length="877" mass="97975">MKEKLVLIDGHSILNRAFYGMPALTNSEGKPTGAVYGFLNILFKILEEEKPQYLAVAFDLPAPTFRHRMYEAYKGTRKPMPEELREQVPLIKEVLGAMQICMVEQEGYEADDILGTFARSGEDRGLQVTIVSGDRDLLQLATDSVLVRIPKTRGGKTVIEDYHTKEVVEKYQLTPPQIIDLKSLMGDASDNIPGIPGVGEKTATKLVAAYGSLEEAHAHLEEIKPKKAMESLRDHYDLAQLSKKLATICTESPIQIDWEKAALPEMYTEEAYELFRRLDFKNFLPRFEGRAGQGLQEPSFERAEDFRRAEEIFRKAAGAAEIGFSVLADREITGLAVSLSEKENYYIPAGGFLSGAYLADAALRIMEGADRICVFDLKPILEFADPEKRGQFFDARIGAYLLNPLKSAYTYDDIAKEFLGMSIPSAEDIFGSGKLPAVSAMEPEAAGRWCVLTAWVSRAVREPMENRLRELGMEELFRTVEMPLIFTLHDMETAGISVKGEALAEYGNKLQEGIRALETKIYEQAGETFNINSPKQLGVILFEKMKLPGGKKTKSGYSTAADVLEKLAGDAPIVADVLEYRQLAKLKSTYADGLAACIAADGRIHSNFNQTITATGRISSTEPNLQNIPVRMELGRQIRKVFVPKEGCLFIDADYSQIELRVLAHLSGDEKLIEAYREAKDIHRITASEVFHVPFDQVTPLQRRNAKAVNFGIVYGISSFGLSQDLSISRKEAAEYIEKYFHTYPKIKEFLDRTVEQARKDGYVTTLFGRRRPVPELASSNYMQRSFGERVAMNSPIQGTAADIIKIAMVRVNERLSREGFASRLLLQVHDELLVEAPEAEVEAVSRLLEEEMKGAASLSVELEVDMHTGKSWYEAK</sequence>
<dbReference type="CDD" id="cd06140">
    <property type="entry name" value="DNA_polA_I_Bacillus_like_exo"/>
    <property type="match status" value="1"/>
</dbReference>
<dbReference type="InterPro" id="IPR002421">
    <property type="entry name" value="5-3_exonuclease"/>
</dbReference>
<evidence type="ECO:0000256" key="15">
    <source>
        <dbReference type="NCBIfam" id="TIGR00593"/>
    </source>
</evidence>
<reference evidence="19" key="2">
    <citation type="journal article" date="2021" name="PeerJ">
        <title>Extensive microbial diversity within the chicken gut microbiome revealed by metagenomics and culture.</title>
        <authorList>
            <person name="Gilroy R."/>
            <person name="Ravi A."/>
            <person name="Getino M."/>
            <person name="Pursley I."/>
            <person name="Horton D.L."/>
            <person name="Alikhan N.F."/>
            <person name="Baker D."/>
            <person name="Gharbi K."/>
            <person name="Hall N."/>
            <person name="Watson M."/>
            <person name="Adriaenssens E.M."/>
            <person name="Foster-Nyarko E."/>
            <person name="Jarju S."/>
            <person name="Secka A."/>
            <person name="Antonio M."/>
            <person name="Oren A."/>
            <person name="Chaudhuri R.R."/>
            <person name="La Ragione R."/>
            <person name="Hildebrand F."/>
            <person name="Pallen M.J."/>
        </authorList>
    </citation>
    <scope>NUCLEOTIDE SEQUENCE</scope>
    <source>
        <strain evidence="19">CHK188-20938</strain>
    </source>
</reference>
<evidence type="ECO:0000256" key="10">
    <source>
        <dbReference type="ARBA" id="ARBA00022839"/>
    </source>
</evidence>
<comment type="catalytic activity">
    <reaction evidence="14 16">
        <text>DNA(n) + a 2'-deoxyribonucleoside 5'-triphosphate = DNA(n+1) + diphosphate</text>
        <dbReference type="Rhea" id="RHEA:22508"/>
        <dbReference type="Rhea" id="RHEA-COMP:17339"/>
        <dbReference type="Rhea" id="RHEA-COMP:17340"/>
        <dbReference type="ChEBI" id="CHEBI:33019"/>
        <dbReference type="ChEBI" id="CHEBI:61560"/>
        <dbReference type="ChEBI" id="CHEBI:173112"/>
        <dbReference type="EC" id="2.7.7.7"/>
    </reaction>
</comment>
<comment type="function">
    <text evidence="16">In addition to polymerase activity, this DNA polymerase exhibits 5'-3' exonuclease activity.</text>
</comment>
<dbReference type="GO" id="GO:0003887">
    <property type="term" value="F:DNA-directed DNA polymerase activity"/>
    <property type="evidence" value="ECO:0007669"/>
    <property type="project" value="UniProtKB-UniRule"/>
</dbReference>
<dbReference type="PANTHER" id="PTHR10133">
    <property type="entry name" value="DNA POLYMERASE I"/>
    <property type="match status" value="1"/>
</dbReference>
<dbReference type="SUPFAM" id="SSF47807">
    <property type="entry name" value="5' to 3' exonuclease, C-terminal subdomain"/>
    <property type="match status" value="1"/>
</dbReference>
<dbReference type="SMART" id="SM00475">
    <property type="entry name" value="53EXOc"/>
    <property type="match status" value="1"/>
</dbReference>
<reference evidence="19" key="1">
    <citation type="submission" date="2020-10" db="EMBL/GenBank/DDBJ databases">
        <authorList>
            <person name="Gilroy R."/>
        </authorList>
    </citation>
    <scope>NUCLEOTIDE SEQUENCE</scope>
    <source>
        <strain evidence="19">CHK188-20938</strain>
    </source>
</reference>
<dbReference type="InterPro" id="IPR043502">
    <property type="entry name" value="DNA/RNA_pol_sf"/>
</dbReference>
<dbReference type="FunFam" id="1.20.1060.10:FF:000001">
    <property type="entry name" value="DNA polymerase I"/>
    <property type="match status" value="1"/>
</dbReference>
<evidence type="ECO:0000256" key="13">
    <source>
        <dbReference type="ARBA" id="ARBA00023204"/>
    </source>
</evidence>
<dbReference type="InterPro" id="IPR036279">
    <property type="entry name" value="5-3_exonuclease_C_sf"/>
</dbReference>
<evidence type="ECO:0000256" key="4">
    <source>
        <dbReference type="ARBA" id="ARBA00022679"/>
    </source>
</evidence>
<dbReference type="EMBL" id="DVOO01000009">
    <property type="protein sequence ID" value="HIV24663.1"/>
    <property type="molecule type" value="Genomic_DNA"/>
</dbReference>
<name>A0A9D1P113_9FIRM</name>
<dbReference type="InterPro" id="IPR020046">
    <property type="entry name" value="5-3_exonucl_a-hlix_arch_N"/>
</dbReference>
<comment type="subunit">
    <text evidence="16">Single-chain monomer with multiple functions.</text>
</comment>
<proteinExistence type="inferred from homology"/>
<dbReference type="FunFam" id="1.10.150.20:FF:000002">
    <property type="entry name" value="DNA polymerase I"/>
    <property type="match status" value="1"/>
</dbReference>
<dbReference type="Gene3D" id="3.30.70.370">
    <property type="match status" value="1"/>
</dbReference>
<accession>A0A9D1P113</accession>
<keyword evidence="4 16" id="KW-0808">Transferase</keyword>
<dbReference type="Proteomes" id="UP000824169">
    <property type="component" value="Unassembled WGS sequence"/>
</dbReference>
<protein>
    <recommendedName>
        <fullName evidence="3 15">DNA polymerase I</fullName>
        <ecNumber evidence="2 15">2.7.7.7</ecNumber>
    </recommendedName>
</protein>
<dbReference type="Gene3D" id="1.10.150.20">
    <property type="entry name" value="5' to 3' exonuclease, C-terminal subdomain"/>
    <property type="match status" value="2"/>
</dbReference>
<evidence type="ECO:0000256" key="16">
    <source>
        <dbReference type="RuleBase" id="RU004460"/>
    </source>
</evidence>
<dbReference type="Pfam" id="PF02739">
    <property type="entry name" value="5_3_exonuc_N"/>
    <property type="match status" value="1"/>
</dbReference>
<dbReference type="InterPro" id="IPR002298">
    <property type="entry name" value="DNA_polymerase_A"/>
</dbReference>
<dbReference type="InterPro" id="IPR019760">
    <property type="entry name" value="DNA-dir_DNA_pol_A_CS"/>
</dbReference>
<evidence type="ECO:0000256" key="2">
    <source>
        <dbReference type="ARBA" id="ARBA00012417"/>
    </source>
</evidence>
<dbReference type="Gene3D" id="3.40.50.1010">
    <property type="entry name" value="5'-nuclease"/>
    <property type="match status" value="1"/>
</dbReference>
<keyword evidence="12 16" id="KW-0238">DNA-binding</keyword>